<evidence type="ECO:0000313" key="11">
    <source>
        <dbReference type="Proteomes" id="UP000187012"/>
    </source>
</evidence>
<evidence type="ECO:0000313" key="10">
    <source>
        <dbReference type="EMBL" id="SIT41243.1"/>
    </source>
</evidence>
<sequence>MAATTQPNLRRPAATNDSAQQSAPVAMPSGLRHTDDTKPGYSRMRDKDHFVYFDAAGQRVDDAGEIQRINALAIPPAYEDVWICPDPRGHLQATGRDARGRKQYRYHPRWRETRDADKYERMAEFSRALPKIRARVARDLELPGMPRDKVIAAVVQLLDSTLIRIGSVEYARDNQSYGLTTLRKKHVKIEAGQLRFRFRGKSGIEHDVTVDNPRVKRVVRRCAELPGHDLFQYLDDDGMRRTVGSTDINDYLRRASNADFTAKDYRTWAGSVYALAALRRLMCSSASEARAHIVATVKNVAALLRNTPTVCRRCYIHPAVINAFEADELRSLTPSVSRRGLKADEVALATLLAQTEKRAARLARQSGAKGRKIRESAVDDSIAGSLTSLLKKSRVARKQAAATCDAKSSVKPGGVEPGGVKPGGVEPGGVKPGGVGPGGVKPAGTQPAGVQTAQRSPASREAAAQRDATPAAD</sequence>
<dbReference type="EMBL" id="CYGX02000028">
    <property type="protein sequence ID" value="SIT41243.1"/>
    <property type="molecule type" value="Genomic_DNA"/>
</dbReference>
<dbReference type="GO" id="GO:0003917">
    <property type="term" value="F:DNA topoisomerase type I (single strand cut, ATP-independent) activity"/>
    <property type="evidence" value="ECO:0007669"/>
    <property type="project" value="UniProtKB-EC"/>
</dbReference>
<evidence type="ECO:0000256" key="7">
    <source>
        <dbReference type="SAM" id="MobiDB-lite"/>
    </source>
</evidence>
<dbReference type="Pfam" id="PF01028">
    <property type="entry name" value="Topoisom_I"/>
    <property type="match status" value="1"/>
</dbReference>
<feature type="compositionally biased region" description="Basic and acidic residues" evidence="7">
    <location>
        <begin position="32"/>
        <end position="43"/>
    </location>
</feature>
<name>A0A1N7S1R0_9BURK</name>
<evidence type="ECO:0000256" key="3">
    <source>
        <dbReference type="ARBA" id="ARBA00012891"/>
    </source>
</evidence>
<comment type="catalytic activity">
    <reaction evidence="1">
        <text>ATP-independent breakage of single-stranded DNA, followed by passage and rejoining.</text>
        <dbReference type="EC" id="5.6.2.1"/>
    </reaction>
</comment>
<dbReference type="SUPFAM" id="SSF55869">
    <property type="entry name" value="DNA topoisomerase I domain"/>
    <property type="match status" value="1"/>
</dbReference>
<feature type="compositionally biased region" description="Gly residues" evidence="7">
    <location>
        <begin position="415"/>
        <end position="441"/>
    </location>
</feature>
<dbReference type="InterPro" id="IPR049331">
    <property type="entry name" value="Top1B_N_bact"/>
</dbReference>
<keyword evidence="6 10" id="KW-0413">Isomerase</keyword>
<evidence type="ECO:0000259" key="9">
    <source>
        <dbReference type="Pfam" id="PF21338"/>
    </source>
</evidence>
<keyword evidence="5" id="KW-0238">DNA-binding</keyword>
<dbReference type="STRING" id="1247936.BN2475_280087"/>
<evidence type="ECO:0000256" key="1">
    <source>
        <dbReference type="ARBA" id="ARBA00000213"/>
    </source>
</evidence>
<reference evidence="10 11" key="1">
    <citation type="submission" date="2016-12" db="EMBL/GenBank/DDBJ databases">
        <authorList>
            <person name="Song W.-J."/>
            <person name="Kurnit D.M."/>
        </authorList>
    </citation>
    <scope>NUCLEOTIDE SEQUENCE [LARGE SCALE GENOMIC DNA]</scope>
    <source>
        <strain evidence="10 11">STM7296</strain>
    </source>
</reference>
<dbReference type="RefSeq" id="WP_245841316.1">
    <property type="nucleotide sequence ID" value="NZ_CYGX02000028.1"/>
</dbReference>
<keyword evidence="11" id="KW-1185">Reference proteome</keyword>
<dbReference type="Gene3D" id="1.10.132.120">
    <property type="match status" value="1"/>
</dbReference>
<evidence type="ECO:0000259" key="8">
    <source>
        <dbReference type="Pfam" id="PF01028"/>
    </source>
</evidence>
<dbReference type="PROSITE" id="PS52038">
    <property type="entry name" value="TOPO_IB_2"/>
    <property type="match status" value="1"/>
</dbReference>
<evidence type="ECO:0000256" key="6">
    <source>
        <dbReference type="ARBA" id="ARBA00023235"/>
    </source>
</evidence>
<dbReference type="Pfam" id="PF21338">
    <property type="entry name" value="Top1B_N_bact"/>
    <property type="match status" value="1"/>
</dbReference>
<feature type="compositionally biased region" description="Polar residues" evidence="7">
    <location>
        <begin position="448"/>
        <end position="457"/>
    </location>
</feature>
<protein>
    <recommendedName>
        <fullName evidence="3">DNA topoisomerase</fullName>
        <ecNumber evidence="3">5.6.2.1</ecNumber>
    </recommendedName>
</protein>
<dbReference type="AlphaFoldDB" id="A0A1N7S1R0"/>
<gene>
    <name evidence="10" type="ORF">BN2475_280087</name>
</gene>
<evidence type="ECO:0000256" key="4">
    <source>
        <dbReference type="ARBA" id="ARBA00023029"/>
    </source>
</evidence>
<dbReference type="Gene3D" id="3.30.66.10">
    <property type="entry name" value="DNA topoisomerase I domain"/>
    <property type="match status" value="1"/>
</dbReference>
<dbReference type="InterPro" id="IPR035447">
    <property type="entry name" value="DNA_topo_I_N_sf"/>
</dbReference>
<organism evidence="10 11">
    <name type="scientific">Paraburkholderia ribeironis</name>
    <dbReference type="NCBI Taxonomy" id="1247936"/>
    <lineage>
        <taxon>Bacteria</taxon>
        <taxon>Pseudomonadati</taxon>
        <taxon>Pseudomonadota</taxon>
        <taxon>Betaproteobacteria</taxon>
        <taxon>Burkholderiales</taxon>
        <taxon>Burkholderiaceae</taxon>
        <taxon>Paraburkholderia</taxon>
    </lineage>
</organism>
<feature type="domain" description="DNA topoisomerase IB N-terminal" evidence="9">
    <location>
        <begin position="49"/>
        <end position="97"/>
    </location>
</feature>
<feature type="region of interest" description="Disordered" evidence="7">
    <location>
        <begin position="401"/>
        <end position="473"/>
    </location>
</feature>
<comment type="similarity">
    <text evidence="2">Belongs to the type IB topoisomerase family.</text>
</comment>
<dbReference type="PRINTS" id="PR00416">
    <property type="entry name" value="EUTPISMRASEI"/>
</dbReference>
<dbReference type="GO" id="GO:0006265">
    <property type="term" value="P:DNA topological change"/>
    <property type="evidence" value="ECO:0007669"/>
    <property type="project" value="InterPro"/>
</dbReference>
<keyword evidence="4" id="KW-0799">Topoisomerase</keyword>
<dbReference type="CDD" id="cd00659">
    <property type="entry name" value="Topo_IB_C"/>
    <property type="match status" value="1"/>
</dbReference>
<accession>A0A1N7S1R0</accession>
<evidence type="ECO:0000256" key="2">
    <source>
        <dbReference type="ARBA" id="ARBA00006645"/>
    </source>
</evidence>
<feature type="region of interest" description="Disordered" evidence="7">
    <location>
        <begin position="1"/>
        <end position="43"/>
    </location>
</feature>
<dbReference type="InterPro" id="IPR013500">
    <property type="entry name" value="TopoI_cat_euk"/>
</dbReference>
<dbReference type="GO" id="GO:0003677">
    <property type="term" value="F:DNA binding"/>
    <property type="evidence" value="ECO:0007669"/>
    <property type="project" value="UniProtKB-KW"/>
</dbReference>
<dbReference type="Proteomes" id="UP000187012">
    <property type="component" value="Unassembled WGS sequence"/>
</dbReference>
<dbReference type="Gene3D" id="3.90.15.10">
    <property type="entry name" value="Topoisomerase I, Chain A, domain 3"/>
    <property type="match status" value="1"/>
</dbReference>
<proteinExistence type="inferred from homology"/>
<dbReference type="InterPro" id="IPR011010">
    <property type="entry name" value="DNA_brk_join_enz"/>
</dbReference>
<dbReference type="InterPro" id="IPR014711">
    <property type="entry name" value="TopoI_cat_a-hlx-sub_euk"/>
</dbReference>
<dbReference type="SUPFAM" id="SSF56349">
    <property type="entry name" value="DNA breaking-rejoining enzymes"/>
    <property type="match status" value="1"/>
</dbReference>
<dbReference type="InterPro" id="IPR001631">
    <property type="entry name" value="TopoI"/>
</dbReference>
<feature type="domain" description="DNA topoisomerase I catalytic core eukaryotic-type" evidence="8">
    <location>
        <begin position="110"/>
        <end position="322"/>
    </location>
</feature>
<evidence type="ECO:0000256" key="5">
    <source>
        <dbReference type="ARBA" id="ARBA00023125"/>
    </source>
</evidence>
<dbReference type="EC" id="5.6.2.1" evidence="3"/>